<evidence type="ECO:0008006" key="4">
    <source>
        <dbReference type="Google" id="ProtNLM"/>
    </source>
</evidence>
<keyword evidence="3" id="KW-1185">Reference proteome</keyword>
<evidence type="ECO:0000313" key="3">
    <source>
        <dbReference type="Proteomes" id="UP000481858"/>
    </source>
</evidence>
<organism evidence="2 3">
    <name type="scientific">Xylaria multiplex</name>
    <dbReference type="NCBI Taxonomy" id="323545"/>
    <lineage>
        <taxon>Eukaryota</taxon>
        <taxon>Fungi</taxon>
        <taxon>Dikarya</taxon>
        <taxon>Ascomycota</taxon>
        <taxon>Pezizomycotina</taxon>
        <taxon>Sordariomycetes</taxon>
        <taxon>Xylariomycetidae</taxon>
        <taxon>Xylariales</taxon>
        <taxon>Xylariaceae</taxon>
        <taxon>Xylaria</taxon>
    </lineage>
</organism>
<feature type="region of interest" description="Disordered" evidence="1">
    <location>
        <begin position="294"/>
        <end position="321"/>
    </location>
</feature>
<reference evidence="2 3" key="1">
    <citation type="submission" date="2019-12" db="EMBL/GenBank/DDBJ databases">
        <title>Draft genome sequence of the ascomycete Xylaria multiplex DSM 110363.</title>
        <authorList>
            <person name="Buettner E."/>
            <person name="Kellner H."/>
        </authorList>
    </citation>
    <scope>NUCLEOTIDE SEQUENCE [LARGE SCALE GENOMIC DNA]</scope>
    <source>
        <strain evidence="2 3">DSM 110363</strain>
    </source>
</reference>
<gene>
    <name evidence="2" type="ORF">GQX73_g1813</name>
</gene>
<accession>A0A7C8ITA8</accession>
<dbReference type="EMBL" id="WUBL01000011">
    <property type="protein sequence ID" value="KAF2971766.1"/>
    <property type="molecule type" value="Genomic_DNA"/>
</dbReference>
<dbReference type="Proteomes" id="UP000481858">
    <property type="component" value="Unassembled WGS sequence"/>
</dbReference>
<evidence type="ECO:0000256" key="1">
    <source>
        <dbReference type="SAM" id="MobiDB-lite"/>
    </source>
</evidence>
<dbReference type="OrthoDB" id="4751638at2759"/>
<proteinExistence type="predicted"/>
<sequence>MTCSDYSQSETFQMTAPGRCSKKPAVSRPDSAFLEAKCLRFKHLRVSECAFVLMHPKAEKLVLEDCVWDHLAFSALPNAKQKRVHTIHLIGSSVSCFAFEDIFTKFPGLRELNFFPPPDEFDTMYDMVGEVFVQFGQALESLTFFNEHGLPFTSPLGSLKGLTNLKSLEIDLEFLIGFRTIPDSDCDEYLDSPFAADEDFDFDEERDSFPDWSFLELLPASLEKLIIWLDEPKIAVYFDTYERYGAKLEELLTADRFDKLEYVQAPLVGTVVKKLGGKLTGWAVDTCNRIKRVSTTTPSTDETPRVVDIGDGPMTDYEEDA</sequence>
<protein>
    <recommendedName>
        <fullName evidence="4">F-box domain-containing protein</fullName>
    </recommendedName>
</protein>
<dbReference type="AlphaFoldDB" id="A0A7C8ITA8"/>
<name>A0A7C8ITA8_9PEZI</name>
<dbReference type="InParanoid" id="A0A7C8ITA8"/>
<evidence type="ECO:0000313" key="2">
    <source>
        <dbReference type="EMBL" id="KAF2971766.1"/>
    </source>
</evidence>
<comment type="caution">
    <text evidence="2">The sequence shown here is derived from an EMBL/GenBank/DDBJ whole genome shotgun (WGS) entry which is preliminary data.</text>
</comment>